<sequence>MLRDKLFDISYFSRWIGFEQNEAIDSRKTSLNDLPNHDGRALRATSLVTSAVQVVVMRYGRGDAIAELRDSILQVKDLLELKRSTFASIQLEKNVRQMYERLDLGRLYENLTLLAFMVSLRFSSQETRDALDLIGHAGEDAFLDHVARVLGDKSRPIVAQSKFPKIYAPLVESIQAPAEQ</sequence>
<gene>
    <name evidence="1" type="ORF">IE877_01430</name>
</gene>
<dbReference type="RefSeq" id="WP_192372539.1">
    <property type="nucleotide sequence ID" value="NZ_CAJHIV010000001.1"/>
</dbReference>
<protein>
    <submittedName>
        <fullName evidence="1">DUF1910 domain-containing protein</fullName>
    </submittedName>
</protein>
<keyword evidence="2" id="KW-1185">Reference proteome</keyword>
<dbReference type="EMBL" id="JACXSS010000001">
    <property type="protein sequence ID" value="MBD9354553.1"/>
    <property type="molecule type" value="Genomic_DNA"/>
</dbReference>
<name>A0ABR9CUP4_9GAMM</name>
<evidence type="ECO:0000313" key="2">
    <source>
        <dbReference type="Proteomes" id="UP000652176"/>
    </source>
</evidence>
<comment type="caution">
    <text evidence="1">The sequence shown here is derived from an EMBL/GenBank/DDBJ whole genome shotgun (WGS) entry which is preliminary data.</text>
</comment>
<reference evidence="1 2" key="1">
    <citation type="submission" date="2020-09" db="EMBL/GenBank/DDBJ databases">
        <title>Methylomonas albis sp. nov. and Methylomonas fluvii sp. nov.: Two cold-adapted methanotrophs from the River Elbe and an amended description of Methylovulum psychrotolerans strain Eb1.</title>
        <authorList>
            <person name="Bussmann I.K."/>
            <person name="Klings K.-W."/>
            <person name="Warnstedt J."/>
            <person name="Hoppert M."/>
            <person name="Saborowski A."/>
            <person name="Horn F."/>
            <person name="Liebner S."/>
        </authorList>
    </citation>
    <scope>NUCLEOTIDE SEQUENCE [LARGE SCALE GENOMIC DNA]</scope>
    <source>
        <strain evidence="1 2">EbA</strain>
    </source>
</reference>
<organism evidence="1 2">
    <name type="scientific">Methylomonas albis</name>
    <dbReference type="NCBI Taxonomy" id="1854563"/>
    <lineage>
        <taxon>Bacteria</taxon>
        <taxon>Pseudomonadati</taxon>
        <taxon>Pseudomonadota</taxon>
        <taxon>Gammaproteobacteria</taxon>
        <taxon>Methylococcales</taxon>
        <taxon>Methylococcaceae</taxon>
        <taxon>Methylomonas</taxon>
    </lineage>
</organism>
<proteinExistence type="predicted"/>
<evidence type="ECO:0000313" key="1">
    <source>
        <dbReference type="EMBL" id="MBD9354553.1"/>
    </source>
</evidence>
<accession>A0ABR9CUP4</accession>
<dbReference type="Proteomes" id="UP000652176">
    <property type="component" value="Unassembled WGS sequence"/>
</dbReference>